<dbReference type="InterPro" id="IPR003593">
    <property type="entry name" value="AAA+_ATPase"/>
</dbReference>
<dbReference type="Gene3D" id="3.40.50.300">
    <property type="entry name" value="P-loop containing nucleotide triphosphate hydrolases"/>
    <property type="match status" value="1"/>
</dbReference>
<evidence type="ECO:0000256" key="4">
    <source>
        <dbReference type="ARBA" id="ARBA00022840"/>
    </source>
</evidence>
<comment type="caution">
    <text evidence="6">The sequence shown here is derived from an EMBL/GenBank/DDBJ whole genome shotgun (WGS) entry which is preliminary data.</text>
</comment>
<comment type="similarity">
    <text evidence="1">Belongs to the ABC transporter superfamily.</text>
</comment>
<keyword evidence="3" id="KW-0547">Nucleotide-binding</keyword>
<accession>A0ABR7JQQ5</accession>
<dbReference type="InterPro" id="IPR050763">
    <property type="entry name" value="ABC_transporter_ATP-binding"/>
</dbReference>
<dbReference type="Pfam" id="PF00005">
    <property type="entry name" value="ABC_tran"/>
    <property type="match status" value="1"/>
</dbReference>
<dbReference type="PROSITE" id="PS00211">
    <property type="entry name" value="ABC_TRANSPORTER_1"/>
    <property type="match status" value="1"/>
</dbReference>
<dbReference type="GO" id="GO:0005524">
    <property type="term" value="F:ATP binding"/>
    <property type="evidence" value="ECO:0007669"/>
    <property type="project" value="UniProtKB-KW"/>
</dbReference>
<keyword evidence="7" id="KW-1185">Reference proteome</keyword>
<dbReference type="SUPFAM" id="SSF52540">
    <property type="entry name" value="P-loop containing nucleoside triphosphate hydrolases"/>
    <property type="match status" value="1"/>
</dbReference>
<dbReference type="InterPro" id="IPR017871">
    <property type="entry name" value="ABC_transporter-like_CS"/>
</dbReference>
<gene>
    <name evidence="6" type="ORF">H8923_10115</name>
</gene>
<protein>
    <submittedName>
        <fullName evidence="6">ATP-binding cassette domain-containing protein</fullName>
    </submittedName>
</protein>
<keyword evidence="2" id="KW-0813">Transport</keyword>
<evidence type="ECO:0000256" key="1">
    <source>
        <dbReference type="ARBA" id="ARBA00005417"/>
    </source>
</evidence>
<reference evidence="6 7" key="1">
    <citation type="submission" date="2020-08" db="EMBL/GenBank/DDBJ databases">
        <authorList>
            <person name="Liu C."/>
            <person name="Sun Q."/>
        </authorList>
    </citation>
    <scope>NUCLEOTIDE SEQUENCE [LARGE SCALE GENOMIC DNA]</scope>
    <source>
        <strain evidence="6 7">NSJ-18</strain>
    </source>
</reference>
<dbReference type="PANTHER" id="PTHR42711:SF5">
    <property type="entry name" value="ABC TRANSPORTER ATP-BINDING PROTEIN NATA"/>
    <property type="match status" value="1"/>
</dbReference>
<keyword evidence="4 6" id="KW-0067">ATP-binding</keyword>
<dbReference type="PROSITE" id="PS50893">
    <property type="entry name" value="ABC_TRANSPORTER_2"/>
    <property type="match status" value="1"/>
</dbReference>
<dbReference type="SMART" id="SM00382">
    <property type="entry name" value="AAA"/>
    <property type="match status" value="1"/>
</dbReference>
<name>A0ABR7JQQ5_9FIRM</name>
<dbReference type="InterPro" id="IPR003439">
    <property type="entry name" value="ABC_transporter-like_ATP-bd"/>
</dbReference>
<dbReference type="InterPro" id="IPR027417">
    <property type="entry name" value="P-loop_NTPase"/>
</dbReference>
<dbReference type="RefSeq" id="WP_153924428.1">
    <property type="nucleotide sequence ID" value="NZ_JACRWE010000004.1"/>
</dbReference>
<evidence type="ECO:0000313" key="6">
    <source>
        <dbReference type="EMBL" id="MBC5997117.1"/>
    </source>
</evidence>
<dbReference type="Proteomes" id="UP000609849">
    <property type="component" value="Unassembled WGS sequence"/>
</dbReference>
<dbReference type="EMBL" id="JACRWE010000004">
    <property type="protein sequence ID" value="MBC5997117.1"/>
    <property type="molecule type" value="Genomic_DNA"/>
</dbReference>
<dbReference type="PANTHER" id="PTHR42711">
    <property type="entry name" value="ABC TRANSPORTER ATP-BINDING PROTEIN"/>
    <property type="match status" value="1"/>
</dbReference>
<organism evidence="6 7">
    <name type="scientific">Romboutsia faecis</name>
    <dbReference type="NCBI Taxonomy" id="2764597"/>
    <lineage>
        <taxon>Bacteria</taxon>
        <taxon>Bacillati</taxon>
        <taxon>Bacillota</taxon>
        <taxon>Clostridia</taxon>
        <taxon>Peptostreptococcales</taxon>
        <taxon>Peptostreptococcaceae</taxon>
        <taxon>Romboutsia</taxon>
    </lineage>
</organism>
<evidence type="ECO:0000256" key="3">
    <source>
        <dbReference type="ARBA" id="ARBA00022741"/>
    </source>
</evidence>
<feature type="domain" description="ABC transporter" evidence="5">
    <location>
        <begin position="2"/>
        <end position="230"/>
    </location>
</feature>
<sequence>MLEIKNIYKTYGEKVALNHISIELEDGVYGLLGPNGAGKSTLMNIITDNLSMDEGEILYNGNNVAKLGKEFLKKIGFAPQQQGLYDEFTGRRFLSYMGTLKGISKDSLKSEIERVSKAVNLFNELDKKMGAYSGGMKQRILIAQAIMGSPKILIMDEPTAGLDPKERVRIRELLAEISSDKIILVATHVVSDIQSISKEIIMIKKGNIIEKGTPKDLIKRYAENGDLEDVYMKMFDGGQ</sequence>
<evidence type="ECO:0000259" key="5">
    <source>
        <dbReference type="PROSITE" id="PS50893"/>
    </source>
</evidence>
<evidence type="ECO:0000313" key="7">
    <source>
        <dbReference type="Proteomes" id="UP000609849"/>
    </source>
</evidence>
<proteinExistence type="inferred from homology"/>
<evidence type="ECO:0000256" key="2">
    <source>
        <dbReference type="ARBA" id="ARBA00022448"/>
    </source>
</evidence>